<accession>A0A5U1JCK1</accession>
<reference evidence="1" key="1">
    <citation type="submission" date="2018-08" db="EMBL/GenBank/DDBJ databases">
        <authorList>
            <consortium name="PulseNet: The National Subtyping Network for Foodborne Disease Surveillance"/>
            <person name="Tarr C.L."/>
            <person name="Trees E."/>
            <person name="Katz L.S."/>
            <person name="Carleton-Romer H.A."/>
            <person name="Stroika S."/>
            <person name="Kucerova Z."/>
            <person name="Roache K.F."/>
            <person name="Sabol A.L."/>
            <person name="Besser J."/>
            <person name="Gerner-Smidt P."/>
        </authorList>
    </citation>
    <scope>NUCLEOTIDE SEQUENCE</scope>
    <source>
        <strain evidence="1">PNUSAS049711</strain>
    </source>
</reference>
<keyword evidence="1" id="KW-0255">Endonuclease</keyword>
<dbReference type="GO" id="GO:0004519">
    <property type="term" value="F:endonuclease activity"/>
    <property type="evidence" value="ECO:0007669"/>
    <property type="project" value="UniProtKB-KW"/>
</dbReference>
<gene>
    <name evidence="1" type="ORF">D0O76_09555</name>
</gene>
<comment type="caution">
    <text evidence="1">The sequence shown here is derived from an EMBL/GenBank/DDBJ whole genome shotgun (WGS) entry which is preliminary data.</text>
</comment>
<proteinExistence type="predicted"/>
<dbReference type="EMBL" id="AAGJLM010000004">
    <property type="protein sequence ID" value="EBO7333793.1"/>
    <property type="molecule type" value="Genomic_DNA"/>
</dbReference>
<dbReference type="AlphaFoldDB" id="A0A5U1JCK1"/>
<protein>
    <submittedName>
        <fullName evidence="1">Restriction endonuclease</fullName>
    </submittedName>
</protein>
<keyword evidence="1" id="KW-0540">Nuclease</keyword>
<evidence type="ECO:0000313" key="1">
    <source>
        <dbReference type="EMBL" id="EBO7333793.1"/>
    </source>
</evidence>
<organism evidence="1">
    <name type="scientific">Salmonella enterica</name>
    <name type="common">Salmonella choleraesuis</name>
    <dbReference type="NCBI Taxonomy" id="28901"/>
    <lineage>
        <taxon>Bacteria</taxon>
        <taxon>Pseudomonadati</taxon>
        <taxon>Pseudomonadota</taxon>
        <taxon>Gammaproteobacteria</taxon>
        <taxon>Enterobacterales</taxon>
        <taxon>Enterobacteriaceae</taxon>
        <taxon>Salmonella</taxon>
    </lineage>
</organism>
<sequence>MRVTAANLAQAIANLPRNTQFNYVNVRNSGRIIVTNVQLPEGPIEFKRFDPKKGETLHSSKSESISTQMLWRLANALQADVPVNLDRIFGASYNTRAVLESLLAHTPEFYWCKLDRLEVMNTQKNIKKGHKHLIYRPNDPHENGVAIEHTTNVIISEMNLDVVHQSVDIETILPTKGMTIEEKRRHAQIQISLVKIGHYLGYRTWVAANDRGLQYNGKSIAQMDGVIDNLRNEQVLQSYDKAIKEARLIDCIWFRNGKLMPAVMEIEHSTGIKSGLVRMKQFYDYAPQLKNIRWTVVAPDEYRNKVIEFSNMPQFKELDTRFFPYSAVEELYSLCARRNPQGITDDFLDAFMEKCVTH</sequence>
<name>A0A5U1JCK1_SALER</name>
<keyword evidence="1" id="KW-0378">Hydrolase</keyword>